<dbReference type="Pfam" id="PF12365">
    <property type="entry name" value="DUF3649"/>
    <property type="match status" value="1"/>
</dbReference>
<dbReference type="RefSeq" id="WP_163494372.1">
    <property type="nucleotide sequence ID" value="NZ_CP048711.1"/>
</dbReference>
<evidence type="ECO:0000313" key="2">
    <source>
        <dbReference type="EMBL" id="QIB65131.1"/>
    </source>
</evidence>
<accession>A0A6C0TZB6</accession>
<reference evidence="2 3" key="1">
    <citation type="submission" date="2020-02" db="EMBL/GenBank/DDBJ databases">
        <title>Genome sequencing for Kineobactrum sp. M2.</title>
        <authorList>
            <person name="Park S.-J."/>
        </authorList>
    </citation>
    <scope>NUCLEOTIDE SEQUENCE [LARGE SCALE GENOMIC DNA]</scope>
    <source>
        <strain evidence="2 3">M2</strain>
    </source>
</reference>
<keyword evidence="1" id="KW-0812">Transmembrane</keyword>
<dbReference type="Proteomes" id="UP000477680">
    <property type="component" value="Chromosome"/>
</dbReference>
<dbReference type="InterPro" id="IPR022109">
    <property type="entry name" value="DUF3649"/>
</dbReference>
<dbReference type="AlphaFoldDB" id="A0A6C0TZB6"/>
<keyword evidence="1" id="KW-1133">Transmembrane helix</keyword>
<gene>
    <name evidence="2" type="ORF">G3T16_06650</name>
</gene>
<evidence type="ECO:0000256" key="1">
    <source>
        <dbReference type="SAM" id="Phobius"/>
    </source>
</evidence>
<keyword evidence="3" id="KW-1185">Reference proteome</keyword>
<evidence type="ECO:0000313" key="3">
    <source>
        <dbReference type="Proteomes" id="UP000477680"/>
    </source>
</evidence>
<name>A0A6C0TZB6_9GAMM</name>
<feature type="transmembrane region" description="Helical" evidence="1">
    <location>
        <begin position="69"/>
        <end position="88"/>
    </location>
</feature>
<keyword evidence="1" id="KW-0472">Membrane</keyword>
<organism evidence="2 3">
    <name type="scientific">Kineobactrum salinum</name>
    <dbReference type="NCBI Taxonomy" id="2708301"/>
    <lineage>
        <taxon>Bacteria</taxon>
        <taxon>Pseudomonadati</taxon>
        <taxon>Pseudomonadota</taxon>
        <taxon>Gammaproteobacteria</taxon>
        <taxon>Cellvibrionales</taxon>
        <taxon>Halieaceae</taxon>
        <taxon>Kineobactrum</taxon>
    </lineage>
</organism>
<dbReference type="KEGG" id="kim:G3T16_06650"/>
<feature type="transmembrane region" description="Helical" evidence="1">
    <location>
        <begin position="41"/>
        <end position="62"/>
    </location>
</feature>
<sequence>MGLYGWRLFWLVAAAIFGGYALASGATVFLGAVLPMVRAEAVLAATLLSFAIYTAAAIWVFAARDLKRAWLGLLLPAMALALAGWLLGGVL</sequence>
<dbReference type="EMBL" id="CP048711">
    <property type="protein sequence ID" value="QIB65131.1"/>
    <property type="molecule type" value="Genomic_DNA"/>
</dbReference>
<protein>
    <submittedName>
        <fullName evidence="2">DUF3649 domain-containing protein</fullName>
    </submittedName>
</protein>
<proteinExistence type="predicted"/>